<gene>
    <name evidence="4" type="ORF">SCODWIG_01988</name>
</gene>
<reference evidence="5" key="1">
    <citation type="submission" date="2018-06" db="EMBL/GenBank/DDBJ databases">
        <authorList>
            <person name="Guldener U."/>
        </authorList>
    </citation>
    <scope>NUCLEOTIDE SEQUENCE [LARGE SCALE GENOMIC DNA]</scope>
    <source>
        <strain evidence="5">UTAD17</strain>
    </source>
</reference>
<dbReference type="GO" id="GO:0006506">
    <property type="term" value="P:GPI anchor biosynthetic process"/>
    <property type="evidence" value="ECO:0007669"/>
    <property type="project" value="UniProtKB-UniPathway"/>
</dbReference>
<dbReference type="GO" id="GO:0005783">
    <property type="term" value="C:endoplasmic reticulum"/>
    <property type="evidence" value="ECO:0007669"/>
    <property type="project" value="TreeGrafter"/>
</dbReference>
<feature type="transmembrane region" description="Helical" evidence="3">
    <location>
        <begin position="12"/>
        <end position="29"/>
    </location>
</feature>
<keyword evidence="5" id="KW-1185">Reference proteome</keyword>
<evidence type="ECO:0000256" key="3">
    <source>
        <dbReference type="SAM" id="Phobius"/>
    </source>
</evidence>
<dbReference type="AlphaFoldDB" id="A0A376B697"/>
<organism evidence="4 5">
    <name type="scientific">Saccharomycodes ludwigii</name>
    <dbReference type="NCBI Taxonomy" id="36035"/>
    <lineage>
        <taxon>Eukaryota</taxon>
        <taxon>Fungi</taxon>
        <taxon>Dikarya</taxon>
        <taxon>Ascomycota</taxon>
        <taxon>Saccharomycotina</taxon>
        <taxon>Saccharomycetes</taxon>
        <taxon>Saccharomycodales</taxon>
        <taxon>Saccharomycodaceae</taxon>
        <taxon>Saccharomycodes</taxon>
    </lineage>
</organism>
<dbReference type="PANTHER" id="PTHR12993:SF11">
    <property type="entry name" value="N-ACETYLGLUCOSAMINYL-PHOSPHATIDYLINOSITOL DE-N-ACETYLASE"/>
    <property type="match status" value="1"/>
</dbReference>
<sequence length="286" mass="33405">MLIHKYCHNIYLFSILIVAYSIFVCYYGLNRKVIVNNNSTQFNNIYSFNNNDNNTTVTSLNLIIAHPDDEVMFFNPIINALNYVYNEKTDNTNNHSDIILRVVCLSNGNADGLGDIRYHELHNSLKALWSNHDNLQVHVANFTDSMEIYWDSSAIDQYIKSNNIIPDPNPLFITFDERGISNHPNHISCYNYVKHYISTKNEKNNAHALILQSPSFAEKYSSIWKVPFILFRTSANANTITFVNSIHDWIFALGVMSQKHYSQMVWFRFLWWTFSSLVFYNTFTYI</sequence>
<keyword evidence="3" id="KW-1133">Transmembrane helix</keyword>
<dbReference type="VEuPathDB" id="FungiDB:SCODWIG_01988"/>
<dbReference type="GO" id="GO:0000225">
    <property type="term" value="F:N-acetylglucosaminylphosphatidylinositol deacetylase activity"/>
    <property type="evidence" value="ECO:0007669"/>
    <property type="project" value="UniProtKB-EC"/>
</dbReference>
<evidence type="ECO:0000313" key="5">
    <source>
        <dbReference type="Proteomes" id="UP000262825"/>
    </source>
</evidence>
<evidence type="ECO:0000256" key="2">
    <source>
        <dbReference type="ARBA" id="ARBA00012176"/>
    </source>
</evidence>
<keyword evidence="3" id="KW-0812">Transmembrane</keyword>
<name>A0A376B697_9ASCO</name>
<feature type="transmembrane region" description="Helical" evidence="3">
    <location>
        <begin position="265"/>
        <end position="283"/>
    </location>
</feature>
<dbReference type="InterPro" id="IPR024078">
    <property type="entry name" value="LmbE-like_dom_sf"/>
</dbReference>
<dbReference type="EC" id="3.5.1.89" evidence="2"/>
<dbReference type="EMBL" id="UFAJ01000302">
    <property type="protein sequence ID" value="SSD60227.1"/>
    <property type="molecule type" value="Genomic_DNA"/>
</dbReference>
<dbReference type="Gene3D" id="3.40.50.10320">
    <property type="entry name" value="LmbE-like"/>
    <property type="match status" value="1"/>
</dbReference>
<dbReference type="Proteomes" id="UP000262825">
    <property type="component" value="Unassembled WGS sequence"/>
</dbReference>
<dbReference type="UniPathway" id="UPA00196"/>
<keyword evidence="3" id="KW-0472">Membrane</keyword>
<dbReference type="SUPFAM" id="SSF102588">
    <property type="entry name" value="LmbE-like"/>
    <property type="match status" value="1"/>
</dbReference>
<protein>
    <recommendedName>
        <fullName evidence="2">N-acetylglucosaminylphosphatidylinositol deacetylase</fullName>
        <ecNumber evidence="2">3.5.1.89</ecNumber>
    </recommendedName>
</protein>
<dbReference type="PANTHER" id="PTHR12993">
    <property type="entry name" value="N-ACETYLGLUCOSAMINYL-PHOSPHATIDYLINOSITOL DE-N-ACETYLASE-RELATED"/>
    <property type="match status" value="1"/>
</dbReference>
<dbReference type="InterPro" id="IPR003737">
    <property type="entry name" value="GlcNAc_PI_deacetylase-related"/>
</dbReference>
<comment type="similarity">
    <text evidence="1">Belongs to the PIGL family.</text>
</comment>
<dbReference type="Pfam" id="PF02585">
    <property type="entry name" value="PIG-L"/>
    <property type="match status" value="1"/>
</dbReference>
<accession>A0A376B697</accession>
<evidence type="ECO:0000313" key="4">
    <source>
        <dbReference type="EMBL" id="SSD60227.1"/>
    </source>
</evidence>
<dbReference type="GO" id="GO:0016020">
    <property type="term" value="C:membrane"/>
    <property type="evidence" value="ECO:0007669"/>
    <property type="project" value="GOC"/>
</dbReference>
<evidence type="ECO:0000256" key="1">
    <source>
        <dbReference type="ARBA" id="ARBA00006066"/>
    </source>
</evidence>
<proteinExistence type="inferred from homology"/>